<reference evidence="2" key="1">
    <citation type="submission" date="2023-07" db="EMBL/GenBank/DDBJ databases">
        <title>Between Cages and Wild: Unraveling the Impact of Captivity on Animal Microbiomes and Antimicrobial Resistance.</title>
        <authorList>
            <person name="Schmartz G.P."/>
            <person name="Rehner J."/>
            <person name="Schuff M.J."/>
            <person name="Becker S.L."/>
            <person name="Kravczyk M."/>
            <person name="Gurevich A."/>
            <person name="Francke R."/>
            <person name="Mueller R."/>
            <person name="Keller V."/>
            <person name="Keller A."/>
        </authorList>
    </citation>
    <scope>NUCLEOTIDE SEQUENCE</scope>
    <source>
        <strain evidence="2">S12M_St_49</strain>
    </source>
</reference>
<comment type="caution">
    <text evidence="2">The sequence shown here is derived from an EMBL/GenBank/DDBJ whole genome shotgun (WGS) entry which is preliminary data.</text>
</comment>
<proteinExistence type="predicted"/>
<gene>
    <name evidence="2" type="ORF">Q3982_05030</name>
</gene>
<evidence type="ECO:0000313" key="3">
    <source>
        <dbReference type="Proteomes" id="UP001168575"/>
    </source>
</evidence>
<organism evidence="2 3">
    <name type="scientific">Phoenicibacter congonensis</name>
    <dbReference type="NCBI Taxonomy" id="1944646"/>
    <lineage>
        <taxon>Bacteria</taxon>
        <taxon>Bacillati</taxon>
        <taxon>Actinomycetota</taxon>
        <taxon>Coriobacteriia</taxon>
        <taxon>Eggerthellales</taxon>
        <taxon>Eggerthellaceae</taxon>
        <taxon>Phoenicibacter</taxon>
    </lineage>
</organism>
<name>A0AA43UB60_9ACTN</name>
<dbReference type="AlphaFoldDB" id="A0AA43UB60"/>
<keyword evidence="3" id="KW-1185">Reference proteome</keyword>
<dbReference type="Pfam" id="PF19789">
    <property type="entry name" value="DUF6273"/>
    <property type="match status" value="1"/>
</dbReference>
<dbReference type="EMBL" id="JAUMVS010000079">
    <property type="protein sequence ID" value="MDO4842022.1"/>
    <property type="molecule type" value="Genomic_DNA"/>
</dbReference>
<feature type="domain" description="DUF6273" evidence="1">
    <location>
        <begin position="170"/>
        <end position="286"/>
    </location>
</feature>
<dbReference type="InterPro" id="IPR046240">
    <property type="entry name" value="DUF6273"/>
</dbReference>
<accession>A0AA43UB60</accession>
<evidence type="ECO:0000313" key="2">
    <source>
        <dbReference type="EMBL" id="MDO4842022.1"/>
    </source>
</evidence>
<protein>
    <submittedName>
        <fullName evidence="2">DUF6273 domain-containing protein</fullName>
    </submittedName>
</protein>
<dbReference type="Proteomes" id="UP001168575">
    <property type="component" value="Unassembled WGS sequence"/>
</dbReference>
<evidence type="ECO:0000259" key="1">
    <source>
        <dbReference type="Pfam" id="PF19789"/>
    </source>
</evidence>
<sequence length="299" mass="33265">MANYVDRISLNGNTADIIGISNDGYYPGVDLTVKHAEEIASYDNVWAWIKARITAGNYSQIHVADYIPFTTSNNRVFNAQVAGINPYTGYGATELGNHIDFITRELWPEMFQMNLVNINNGTSETLKDPWCASNGYLFVNSLAGQVPNSTTKPFEMVDKDYTAGGIYYYLPDALKSVIADKLIYTQTRYHESNVLSTDNEKLWTNVGKLWLPAEFEVMGAKIMTTMGWTAGNEIQYPLFAHNMNRVKRVQGGNSRSNWWLASAYSGNATAFVNVSGNGYTNNDNASAAYRAPICFRISG</sequence>